<evidence type="ECO:0000313" key="1">
    <source>
        <dbReference type="EMBL" id="TSJ87889.1"/>
    </source>
</evidence>
<proteinExistence type="predicted"/>
<protein>
    <recommendedName>
        <fullName evidence="3">Lipoprotein</fullName>
    </recommendedName>
</protein>
<comment type="caution">
    <text evidence="1">The sequence shown here is derived from an EMBL/GenBank/DDBJ whole genome shotgun (WGS) entry which is preliminary data.</text>
</comment>
<dbReference type="PROSITE" id="PS51257">
    <property type="entry name" value="PROKAR_LIPOPROTEIN"/>
    <property type="match status" value="1"/>
</dbReference>
<evidence type="ECO:0008006" key="3">
    <source>
        <dbReference type="Google" id="ProtNLM"/>
    </source>
</evidence>
<accession>A0A556RG85</accession>
<dbReference type="EMBL" id="VMHL01000006">
    <property type="protein sequence ID" value="TSJ87889.1"/>
    <property type="molecule type" value="Genomic_DNA"/>
</dbReference>
<evidence type="ECO:0000313" key="2">
    <source>
        <dbReference type="Proteomes" id="UP000319138"/>
    </source>
</evidence>
<name>A0A556RG85_9GAMM</name>
<dbReference type="RefSeq" id="WP_144190233.1">
    <property type="nucleotide sequence ID" value="NZ_VMHL01000006.1"/>
</dbReference>
<dbReference type="Proteomes" id="UP000319138">
    <property type="component" value="Unassembled WGS sequence"/>
</dbReference>
<sequence>MKRLFFPLLLSVMMTACHDENQKSTTKNETVIHQSNLDCLNNKSKKSINFDTIPVDGCPVK</sequence>
<gene>
    <name evidence="1" type="ORF">FPQ14_11120</name>
</gene>
<reference evidence="1 2" key="1">
    <citation type="submission" date="2019-07" db="EMBL/GenBank/DDBJ databases">
        <title>Gilliamella genomes.</title>
        <authorList>
            <person name="Zheng H."/>
        </authorList>
    </citation>
    <scope>NUCLEOTIDE SEQUENCE [LARGE SCALE GENOMIC DNA]</scope>
    <source>
        <strain evidence="1 2">W8131</strain>
    </source>
</reference>
<dbReference type="AlphaFoldDB" id="A0A556RG85"/>
<organism evidence="1 2">
    <name type="scientific">Gilliamella apicola</name>
    <dbReference type="NCBI Taxonomy" id="1196095"/>
    <lineage>
        <taxon>Bacteria</taxon>
        <taxon>Pseudomonadati</taxon>
        <taxon>Pseudomonadota</taxon>
        <taxon>Gammaproteobacteria</taxon>
        <taxon>Orbales</taxon>
        <taxon>Orbaceae</taxon>
        <taxon>Gilliamella</taxon>
    </lineage>
</organism>